<keyword evidence="2" id="KW-1185">Reference proteome</keyword>
<accession>A0ABT5U3T7</accession>
<dbReference type="EMBL" id="JAPMOU010000003">
    <property type="protein sequence ID" value="MDE1461021.1"/>
    <property type="molecule type" value="Genomic_DNA"/>
</dbReference>
<dbReference type="RefSeq" id="WP_274687390.1">
    <property type="nucleotide sequence ID" value="NZ_JAPMOU010000003.1"/>
</dbReference>
<proteinExistence type="predicted"/>
<dbReference type="Proteomes" id="UP001528823">
    <property type="component" value="Unassembled WGS sequence"/>
</dbReference>
<evidence type="ECO:0000313" key="2">
    <source>
        <dbReference type="Proteomes" id="UP001528823"/>
    </source>
</evidence>
<reference evidence="1 2" key="1">
    <citation type="submission" date="2022-11" db="EMBL/GenBank/DDBJ databases">
        <title>Spartinivicinus poritis sp. nov., isolated from scleractinian coral Porites lutea.</title>
        <authorList>
            <person name="Zhang G."/>
            <person name="Cai L."/>
            <person name="Wei Q."/>
        </authorList>
    </citation>
    <scope>NUCLEOTIDE SEQUENCE [LARGE SCALE GENOMIC DNA]</scope>
    <source>
        <strain evidence="1 2">A2-2</strain>
    </source>
</reference>
<sequence>MNIESDNQEAQQAKMTALSGLGKCKAALNMMNENVRANPNTTYNTISRRVLYSKKHGKTNSADKGLSV</sequence>
<evidence type="ECO:0000313" key="1">
    <source>
        <dbReference type="EMBL" id="MDE1461021.1"/>
    </source>
</evidence>
<protein>
    <submittedName>
        <fullName evidence="1">Uncharacterized protein</fullName>
    </submittedName>
</protein>
<gene>
    <name evidence="1" type="ORF">ORQ98_03455</name>
</gene>
<organism evidence="1 2">
    <name type="scientific">Spartinivicinus poritis</name>
    <dbReference type="NCBI Taxonomy" id="2994640"/>
    <lineage>
        <taxon>Bacteria</taxon>
        <taxon>Pseudomonadati</taxon>
        <taxon>Pseudomonadota</taxon>
        <taxon>Gammaproteobacteria</taxon>
        <taxon>Oceanospirillales</taxon>
        <taxon>Zooshikellaceae</taxon>
        <taxon>Spartinivicinus</taxon>
    </lineage>
</organism>
<comment type="caution">
    <text evidence="1">The sequence shown here is derived from an EMBL/GenBank/DDBJ whole genome shotgun (WGS) entry which is preliminary data.</text>
</comment>
<name>A0ABT5U3T7_9GAMM</name>